<dbReference type="Gene3D" id="3.40.850.10">
    <property type="entry name" value="Kinesin motor domain"/>
    <property type="match status" value="1"/>
</dbReference>
<feature type="coiled-coil region" evidence="8">
    <location>
        <begin position="737"/>
        <end position="790"/>
    </location>
</feature>
<dbReference type="InParanoid" id="A0A0D2VYI6"/>
<dbReference type="OMA" id="NEACSIN"/>
<evidence type="ECO:0000259" key="10">
    <source>
        <dbReference type="PROSITE" id="PS50067"/>
    </source>
</evidence>
<keyword evidence="7" id="KW-0067">ATP-binding</keyword>
<proteinExistence type="inferred from homology"/>
<sequence>MTRFQAPLPVKPAATTTATSTAGAGAGAGAAGGLRDANAENALRNSNGAIQKIQTGKSAQPAVPVAAVPAAAAAAAAPAYAMMDTYEDDANDGTVLPGGRDGDRSDSEDDASDDDDDDEDDQDEKSRAKDPAAAFYRAQRKLFQTPMVGGPSALSVLGSRDLNDTIMATSQVDPRVAALTHQEDMEDDSASDDDDNEDEEPGTVTATRFAKPAAAVASDAHLSKQPEPIMTMEMDVSGINDDSSLDQSDESAVADDSLDSTMIQGNNNNNNNADDEAGSLREPIHVYLRVRPLTAVELSSGGSCVEIVNKSSVILHPPANAHTLTKEQQYKFTAVMGPETDQRATFDKTTLPLLQDVEQGHNCVLLCYGVTNAGKTYTMQGAPNAEGVLPRSVEYVFNGVAGRQLRNSRLKPKCFNDVQLLSPEAEAQENEFRHHVLSGRFMDEKSASHIVADAESKARATGQEKRAFKTDYRYRYSVWVSYVEVYNENLYDLLQAPVQGKARPSLKLGSDAQQNVYMKNVREIRVFSVEEAYRVLRSGQRARQVASTLLNSASSRSHCIFSIKIVRSLSEDDLTNAFASSMAFFDLAGSERSGKTKNTGDRFNEACSINSSLMNLGMVLRALQINQQRMLAASKINPPPRVTLMRVPYRESKLTHILHNFLAENSVSCHVGMIVNINPSVSDCDETSHVLGFSATAQEVTTFKNILPKIDTGLTSLVDDKAVKRLVEASASDAAEVERLRGFIQDLLREKREADERFIAMEAQLRAEVAQEMMEQQAEWEESLKAILTEENDRMNDRLDDTVAIYTRIIEERRSQLVRRQTRLSIVDIDGSRPSLGRLSLVPNAVGRKSLASSSSQAESQQPAAQVLPAASSAELLDIVDDEGRRMSLATLRCTLESQQVKIQELQESVQGHADTNHRLSAKLRSAEETMDALREKADESEELLSLKAKLSAELTARVAEVEALTAELAAARAEALQAQAQAGSKTTAAETRAAAAEAKAKSMVSDLEQAIQELQTMAQEQQAMDAELQKFKSTAASAVVHITLNGVSQQVTDAVARAIEAQLASLAEEVTLLRAQLQEHNAASSSAPAAAAATTTTTTASPFKAVRPSDFSSARAAVDELEHLADASLRELEREQIAKNTVPLTAAEAAAANAMAAAAASKRRGKAAAASAAAVADTSSVAAAPKRTSAKRRSGETGGADEQAPSAGVTPVEGGRKKRRSSVAPASSAASTSGGDTPVVADAIIEAAEKSPPRRISDMGNLDDEPGSASRSSQRNNSYYCAMDKTSKSAAASALNVRSPLSPLQQSASATASPAETPGLVGRKPTQRSLKLPEAAVPSSPGNPGSASGRVYAALRNSPIMKKVFATRNYQAAMEVAEEAAQTAAGAAAAAAKTDVAAKPTKAGTRKLMARPATTSKLLNGTSGMADSPSNMRLHATVAAAPIERLLSPIAGRTRTRASKK</sequence>
<dbReference type="GO" id="GO:0005634">
    <property type="term" value="C:nucleus"/>
    <property type="evidence" value="ECO:0007669"/>
    <property type="project" value="TreeGrafter"/>
</dbReference>
<feature type="compositionally biased region" description="Low complexity" evidence="9">
    <location>
        <begin position="1303"/>
        <end position="1316"/>
    </location>
</feature>
<evidence type="ECO:0000313" key="12">
    <source>
        <dbReference type="Proteomes" id="UP000008743"/>
    </source>
</evidence>
<dbReference type="GO" id="GO:0005524">
    <property type="term" value="F:ATP binding"/>
    <property type="evidence" value="ECO:0007669"/>
    <property type="project" value="UniProtKB-UniRule"/>
</dbReference>
<dbReference type="EMBL" id="KE346372">
    <property type="protein sequence ID" value="KJE96787.1"/>
    <property type="molecule type" value="Genomic_DNA"/>
</dbReference>
<gene>
    <name evidence="11" type="ORF">CAOG_007056</name>
</gene>
<feature type="compositionally biased region" description="Acidic residues" evidence="9">
    <location>
        <begin position="106"/>
        <end position="123"/>
    </location>
</feature>
<comment type="subcellular location">
    <subcellularLocation>
        <location evidence="1">Cytoplasm</location>
        <location evidence="1">Cytoskeleton</location>
        <location evidence="1">Spindle</location>
    </subcellularLocation>
</comment>
<evidence type="ECO:0000256" key="4">
    <source>
        <dbReference type="ARBA" id="ARBA00023054"/>
    </source>
</evidence>
<dbReference type="PANTHER" id="PTHR47970:SF29">
    <property type="entry name" value="KINESIN FAMILY MEMBER 20B"/>
    <property type="match status" value="1"/>
</dbReference>
<feature type="compositionally biased region" description="Low complexity" evidence="9">
    <location>
        <begin position="1336"/>
        <end position="1349"/>
    </location>
</feature>
<feature type="region of interest" description="Disordered" evidence="9">
    <location>
        <begin position="1084"/>
        <end position="1106"/>
    </location>
</feature>
<dbReference type="InterPro" id="IPR047149">
    <property type="entry name" value="KIF11-like"/>
</dbReference>
<evidence type="ECO:0000256" key="9">
    <source>
        <dbReference type="SAM" id="MobiDB-lite"/>
    </source>
</evidence>
<feature type="compositionally biased region" description="Low complexity" evidence="9">
    <location>
        <begin position="1174"/>
        <end position="1185"/>
    </location>
</feature>
<dbReference type="PANTHER" id="PTHR47970">
    <property type="entry name" value="KINESIN-LIKE PROTEIN KIF11"/>
    <property type="match status" value="1"/>
</dbReference>
<keyword evidence="2" id="KW-0963">Cytoplasm</keyword>
<dbReference type="GO" id="GO:0090307">
    <property type="term" value="P:mitotic spindle assembly"/>
    <property type="evidence" value="ECO:0007669"/>
    <property type="project" value="TreeGrafter"/>
</dbReference>
<dbReference type="SMART" id="SM00129">
    <property type="entry name" value="KISc"/>
    <property type="match status" value="1"/>
</dbReference>
<keyword evidence="6" id="KW-0206">Cytoskeleton</keyword>
<feature type="compositionally biased region" description="Low complexity" evidence="9">
    <location>
        <begin position="1223"/>
        <end position="1234"/>
    </location>
</feature>
<dbReference type="STRING" id="595528.A0A0D2VYI6"/>
<feature type="compositionally biased region" description="Basic and acidic residues" evidence="9">
    <location>
        <begin position="1248"/>
        <end position="1258"/>
    </location>
</feature>
<reference evidence="12" key="1">
    <citation type="submission" date="2011-02" db="EMBL/GenBank/DDBJ databases">
        <title>The Genome Sequence of Capsaspora owczarzaki ATCC 30864.</title>
        <authorList>
            <person name="Russ C."/>
            <person name="Cuomo C."/>
            <person name="Burger G."/>
            <person name="Gray M.W."/>
            <person name="Holland P.W.H."/>
            <person name="King N."/>
            <person name="Lang F.B.F."/>
            <person name="Roger A.J."/>
            <person name="Ruiz-Trillo I."/>
            <person name="Young S.K."/>
            <person name="Zeng Q."/>
            <person name="Gargeya S."/>
            <person name="Alvarado L."/>
            <person name="Berlin A."/>
            <person name="Chapman S.B."/>
            <person name="Chen Z."/>
            <person name="Freedman E."/>
            <person name="Gellesch M."/>
            <person name="Goldberg J."/>
            <person name="Griggs A."/>
            <person name="Gujja S."/>
            <person name="Heilman E."/>
            <person name="Heiman D."/>
            <person name="Howarth C."/>
            <person name="Mehta T."/>
            <person name="Neiman D."/>
            <person name="Pearson M."/>
            <person name="Roberts A."/>
            <person name="Saif S."/>
            <person name="Shea T."/>
            <person name="Shenoy N."/>
            <person name="Sisk P."/>
            <person name="Stolte C."/>
            <person name="Sykes S."/>
            <person name="White J."/>
            <person name="Yandava C."/>
            <person name="Haas B."/>
            <person name="Nusbaum C."/>
            <person name="Birren B."/>
        </authorList>
    </citation>
    <scope>NUCLEOTIDE SEQUENCE</scope>
    <source>
        <strain evidence="12">ATCC 30864</strain>
    </source>
</reference>
<evidence type="ECO:0000256" key="1">
    <source>
        <dbReference type="ARBA" id="ARBA00004186"/>
    </source>
</evidence>
<evidence type="ECO:0000313" key="11">
    <source>
        <dbReference type="EMBL" id="KJE96787.1"/>
    </source>
</evidence>
<dbReference type="InterPro" id="IPR027417">
    <property type="entry name" value="P-loop_NTPase"/>
</dbReference>
<dbReference type="OrthoDB" id="123929at2759"/>
<dbReference type="SUPFAM" id="SSF52540">
    <property type="entry name" value="P-loop containing nucleoside triphosphate hydrolases"/>
    <property type="match status" value="1"/>
</dbReference>
<name>A0A0D2VYI6_CAPO3</name>
<accession>A0A0D2VYI6</accession>
<evidence type="ECO:0000256" key="8">
    <source>
        <dbReference type="SAM" id="Coils"/>
    </source>
</evidence>
<dbReference type="Pfam" id="PF00225">
    <property type="entry name" value="Kinesin"/>
    <property type="match status" value="1"/>
</dbReference>
<dbReference type="GO" id="GO:0072686">
    <property type="term" value="C:mitotic spindle"/>
    <property type="evidence" value="ECO:0007669"/>
    <property type="project" value="TreeGrafter"/>
</dbReference>
<dbReference type="PROSITE" id="PS50067">
    <property type="entry name" value="KINESIN_MOTOR_2"/>
    <property type="match status" value="1"/>
</dbReference>
<keyword evidence="12" id="KW-1185">Reference proteome</keyword>
<organism evidence="11 12">
    <name type="scientific">Capsaspora owczarzaki (strain ATCC 30864)</name>
    <dbReference type="NCBI Taxonomy" id="595528"/>
    <lineage>
        <taxon>Eukaryota</taxon>
        <taxon>Filasterea</taxon>
        <taxon>Capsaspora</taxon>
    </lineage>
</organism>
<dbReference type="InterPro" id="IPR036961">
    <property type="entry name" value="Kinesin_motor_dom_sf"/>
</dbReference>
<feature type="coiled-coil region" evidence="8">
    <location>
        <begin position="1057"/>
        <end position="1084"/>
    </location>
</feature>
<dbReference type="PRINTS" id="PR00380">
    <property type="entry name" value="KINESINHEAVY"/>
</dbReference>
<feature type="binding site" evidence="7">
    <location>
        <begin position="369"/>
        <end position="376"/>
    </location>
    <ligand>
        <name>ATP</name>
        <dbReference type="ChEBI" id="CHEBI:30616"/>
    </ligand>
</feature>
<keyword evidence="3" id="KW-0597">Phosphoprotein</keyword>
<dbReference type="GO" id="GO:0008017">
    <property type="term" value="F:microtubule binding"/>
    <property type="evidence" value="ECO:0007669"/>
    <property type="project" value="InterPro"/>
</dbReference>
<feature type="region of interest" description="Disordered" evidence="9">
    <location>
        <begin position="1174"/>
        <end position="1278"/>
    </location>
</feature>
<feature type="region of interest" description="Disordered" evidence="9">
    <location>
        <begin position="173"/>
        <end position="207"/>
    </location>
</feature>
<feature type="compositionally biased region" description="Acidic residues" evidence="9">
    <location>
        <begin position="184"/>
        <end position="201"/>
    </location>
</feature>
<dbReference type="eggNOG" id="KOG0247">
    <property type="taxonomic scope" value="Eukaryota"/>
</dbReference>
<evidence type="ECO:0000256" key="6">
    <source>
        <dbReference type="ARBA" id="ARBA00023212"/>
    </source>
</evidence>
<feature type="region of interest" description="Disordered" evidence="9">
    <location>
        <begin position="1"/>
        <end position="33"/>
    </location>
</feature>
<evidence type="ECO:0000256" key="7">
    <source>
        <dbReference type="PROSITE-ProRule" id="PRU00283"/>
    </source>
</evidence>
<feature type="region of interest" description="Disordered" evidence="9">
    <location>
        <begin position="88"/>
        <end position="133"/>
    </location>
</feature>
<comment type="similarity">
    <text evidence="7">Belongs to the TRAFAC class myosin-kinesin ATPase superfamily. Kinesin family.</text>
</comment>
<dbReference type="GO" id="GO:0008574">
    <property type="term" value="F:plus-end-directed microtubule motor activity"/>
    <property type="evidence" value="ECO:0007669"/>
    <property type="project" value="TreeGrafter"/>
</dbReference>
<dbReference type="InterPro" id="IPR001752">
    <property type="entry name" value="Kinesin_motor_dom"/>
</dbReference>
<feature type="domain" description="Kinesin motor" evidence="10">
    <location>
        <begin position="283"/>
        <end position="700"/>
    </location>
</feature>
<evidence type="ECO:0000256" key="5">
    <source>
        <dbReference type="ARBA" id="ARBA00023175"/>
    </source>
</evidence>
<keyword evidence="5 7" id="KW-0505">Motor protein</keyword>
<dbReference type="Proteomes" id="UP000008743">
    <property type="component" value="Unassembled WGS sequence"/>
</dbReference>
<feature type="region of interest" description="Disordered" evidence="9">
    <location>
        <begin position="1303"/>
        <end position="1349"/>
    </location>
</feature>
<feature type="compositionally biased region" description="Low complexity" evidence="9">
    <location>
        <begin position="1084"/>
        <end position="1103"/>
    </location>
</feature>
<dbReference type="GO" id="GO:0005876">
    <property type="term" value="C:spindle microtubule"/>
    <property type="evidence" value="ECO:0007669"/>
    <property type="project" value="TreeGrafter"/>
</dbReference>
<keyword evidence="7" id="KW-0547">Nucleotide-binding</keyword>
<evidence type="ECO:0000256" key="2">
    <source>
        <dbReference type="ARBA" id="ARBA00022490"/>
    </source>
</evidence>
<dbReference type="PhylomeDB" id="A0A0D2VYI6"/>
<feature type="coiled-coil region" evidence="8">
    <location>
        <begin position="889"/>
        <end position="1028"/>
    </location>
</feature>
<keyword evidence="4 8" id="KW-0175">Coiled coil</keyword>
<feature type="compositionally biased region" description="Low complexity" evidence="9">
    <location>
        <begin position="13"/>
        <end position="23"/>
    </location>
</feature>
<protein>
    <recommendedName>
        <fullName evidence="10">Kinesin motor domain-containing protein</fullName>
    </recommendedName>
</protein>
<dbReference type="RefSeq" id="XP_004343780.1">
    <property type="nucleotide sequence ID" value="XM_004343730.2"/>
</dbReference>
<dbReference type="GO" id="GO:0007018">
    <property type="term" value="P:microtubule-based movement"/>
    <property type="evidence" value="ECO:0007669"/>
    <property type="project" value="InterPro"/>
</dbReference>
<evidence type="ECO:0000256" key="3">
    <source>
        <dbReference type="ARBA" id="ARBA00022553"/>
    </source>
</evidence>
<dbReference type="GO" id="GO:0051231">
    <property type="term" value="P:spindle elongation"/>
    <property type="evidence" value="ECO:0007669"/>
    <property type="project" value="TreeGrafter"/>
</dbReference>